<dbReference type="FunFam" id="3.40.50.300:FF:002997">
    <property type="entry name" value="Sulfotransferase"/>
    <property type="match status" value="1"/>
</dbReference>
<dbReference type="GO" id="GO:0008467">
    <property type="term" value="F:[heparan sulfate]-glucosamine 3-sulfotransferase activity"/>
    <property type="evidence" value="ECO:0007669"/>
    <property type="project" value="TreeGrafter"/>
</dbReference>
<evidence type="ECO:0000256" key="1">
    <source>
        <dbReference type="ARBA" id="ARBA00022679"/>
    </source>
</evidence>
<dbReference type="HOGENOM" id="CLU_017703_0_0_1"/>
<protein>
    <recommendedName>
        <fullName evidence="7">Sulfotransferase domain-containing protein</fullName>
    </recommendedName>
</protein>
<reference evidence="9" key="1">
    <citation type="submission" date="2011-05" db="EMBL/GenBank/DDBJ databases">
        <authorList>
            <person name="Richards S.R."/>
            <person name="Qu J."/>
            <person name="Jiang H."/>
            <person name="Jhangiani S.N."/>
            <person name="Agravi P."/>
            <person name="Goodspeed R."/>
            <person name="Gross S."/>
            <person name="Mandapat C."/>
            <person name="Jackson L."/>
            <person name="Mathew T."/>
            <person name="Pu L."/>
            <person name="Thornton R."/>
            <person name="Saada N."/>
            <person name="Wilczek-Boney K.B."/>
            <person name="Lee S."/>
            <person name="Kovar C."/>
            <person name="Wu Y."/>
            <person name="Scherer S.E."/>
            <person name="Worley K.C."/>
            <person name="Muzny D.M."/>
            <person name="Gibbs R."/>
        </authorList>
    </citation>
    <scope>NUCLEOTIDE SEQUENCE</scope>
    <source>
        <strain evidence="9">Brora</strain>
    </source>
</reference>
<proteinExistence type="predicted"/>
<keyword evidence="5" id="KW-1015">Disulfide bond</keyword>
<dbReference type="OMA" id="MFVMSIW"/>
<evidence type="ECO:0000313" key="9">
    <source>
        <dbReference type="Proteomes" id="UP000014500"/>
    </source>
</evidence>
<dbReference type="InterPro" id="IPR037359">
    <property type="entry name" value="NST/OST"/>
</dbReference>
<feature type="region of interest" description="Disordered" evidence="6">
    <location>
        <begin position="33"/>
        <end position="59"/>
    </location>
</feature>
<keyword evidence="9" id="KW-1185">Reference proteome</keyword>
<dbReference type="InterPro" id="IPR000863">
    <property type="entry name" value="Sulfotransferase_dom"/>
</dbReference>
<evidence type="ECO:0000313" key="8">
    <source>
        <dbReference type="EnsemblMetazoa" id="SMAR011235-PA"/>
    </source>
</evidence>
<keyword evidence="2" id="KW-0325">Glycoprotein</keyword>
<dbReference type="SUPFAM" id="SSF52540">
    <property type="entry name" value="P-loop containing nucleoside triphosphate hydrolases"/>
    <property type="match status" value="1"/>
</dbReference>
<name>T1JBT2_STRMM</name>
<feature type="disulfide bond" evidence="5">
    <location>
        <begin position="266"/>
        <end position="280"/>
    </location>
</feature>
<dbReference type="EnsemblMetazoa" id="SMAR011235-RA">
    <property type="protein sequence ID" value="SMAR011235-PA"/>
    <property type="gene ID" value="SMAR011235"/>
</dbReference>
<dbReference type="AlphaFoldDB" id="T1JBT2"/>
<evidence type="ECO:0000259" key="7">
    <source>
        <dbReference type="Pfam" id="PF00685"/>
    </source>
</evidence>
<feature type="active site" description="For sulfotransferase activity" evidence="3">
    <location>
        <position position="77"/>
    </location>
</feature>
<accession>T1JBT2</accession>
<dbReference type="InterPro" id="IPR027417">
    <property type="entry name" value="P-loop_NTPase"/>
</dbReference>
<feature type="binding site" evidence="4">
    <location>
        <position position="158"/>
    </location>
    <ligand>
        <name>3'-phosphoadenylyl sulfate</name>
        <dbReference type="ChEBI" id="CHEBI:58339"/>
    </ligand>
</feature>
<dbReference type="STRING" id="126957.T1JBT2"/>
<sequence>MESTRCRALVLGATVALGALTLLALAAHSPRSALGERESSAPSTVKRKPRSVDSPCTPLGEGTCRRLPKALIIGVKKGGTRALLEFIRLHPDIRAVGPETHFFDRHYQRGLEWYRSRMPQSNPGQLTMEKTPSYFVTRAAPARIRRMSRDIKLLVVLRDPVTRALSDYAQTASKRPEVKSFEQLAFANMSTGLVDTSWSAIRIGTYCHYLSRWQKYFPPSQIHFVDGGVLVSSPEVEMAKVERFLGLEPFINASHFFFNETKRFPCVWRTNKKPTHGPHCLGKSKGRSHPNVNPSTLQILKDFYKPFNAKLYQMTGINFNWS</sequence>
<feature type="binding site" evidence="4">
    <location>
        <position position="166"/>
    </location>
    <ligand>
        <name>3'-phosphoadenylyl sulfate</name>
        <dbReference type="ChEBI" id="CHEBI:58339"/>
    </ligand>
</feature>
<feature type="binding site" evidence="4">
    <location>
        <begin position="285"/>
        <end position="289"/>
    </location>
    <ligand>
        <name>3'-phosphoadenylyl sulfate</name>
        <dbReference type="ChEBI" id="CHEBI:58339"/>
    </ligand>
</feature>
<organism evidence="8 9">
    <name type="scientific">Strigamia maritima</name>
    <name type="common">European centipede</name>
    <name type="synonym">Geophilus maritimus</name>
    <dbReference type="NCBI Taxonomy" id="126957"/>
    <lineage>
        <taxon>Eukaryota</taxon>
        <taxon>Metazoa</taxon>
        <taxon>Ecdysozoa</taxon>
        <taxon>Arthropoda</taxon>
        <taxon>Myriapoda</taxon>
        <taxon>Chilopoda</taxon>
        <taxon>Pleurostigmophora</taxon>
        <taxon>Geophilomorpha</taxon>
        <taxon>Linotaeniidae</taxon>
        <taxon>Strigamia</taxon>
    </lineage>
</organism>
<evidence type="ECO:0000256" key="4">
    <source>
        <dbReference type="PIRSR" id="PIRSR637359-2"/>
    </source>
</evidence>
<dbReference type="PANTHER" id="PTHR10605">
    <property type="entry name" value="HEPARAN SULFATE SULFOTRANSFERASE"/>
    <property type="match status" value="1"/>
</dbReference>
<dbReference type="PhylomeDB" id="T1JBT2"/>
<reference evidence="8" key="2">
    <citation type="submission" date="2015-02" db="UniProtKB">
        <authorList>
            <consortium name="EnsemblMetazoa"/>
        </authorList>
    </citation>
    <scope>IDENTIFICATION</scope>
</reference>
<feature type="domain" description="Sulfotransferase" evidence="7">
    <location>
        <begin position="68"/>
        <end position="309"/>
    </location>
</feature>
<keyword evidence="1" id="KW-0808">Transferase</keyword>
<dbReference type="EMBL" id="JH432018">
    <property type="status" value="NOT_ANNOTATED_CDS"/>
    <property type="molecule type" value="Genomic_DNA"/>
</dbReference>
<dbReference type="Gene3D" id="3.40.50.300">
    <property type="entry name" value="P-loop containing nucleotide triphosphate hydrolases"/>
    <property type="match status" value="1"/>
</dbReference>
<dbReference type="Proteomes" id="UP000014500">
    <property type="component" value="Unassembled WGS sequence"/>
</dbReference>
<evidence type="ECO:0000256" key="3">
    <source>
        <dbReference type="PIRSR" id="PIRSR637359-1"/>
    </source>
</evidence>
<dbReference type="eggNOG" id="KOG3704">
    <property type="taxonomic scope" value="Eukaryota"/>
</dbReference>
<feature type="binding site" evidence="4">
    <location>
        <begin position="77"/>
        <end position="81"/>
    </location>
    <ligand>
        <name>3'-phosphoadenylyl sulfate</name>
        <dbReference type="ChEBI" id="CHEBI:58339"/>
    </ligand>
</feature>
<dbReference type="Pfam" id="PF00685">
    <property type="entry name" value="Sulfotransfer_1"/>
    <property type="match status" value="1"/>
</dbReference>
<evidence type="ECO:0000256" key="2">
    <source>
        <dbReference type="ARBA" id="ARBA00023180"/>
    </source>
</evidence>
<dbReference type="PANTHER" id="PTHR10605:SF72">
    <property type="entry name" value="HEPARAN SULFATE 3-O SULFOTRANSFERASE-B, ISOFORM A"/>
    <property type="match status" value="1"/>
</dbReference>
<evidence type="ECO:0000256" key="5">
    <source>
        <dbReference type="PIRSR" id="PIRSR637359-3"/>
    </source>
</evidence>
<evidence type="ECO:0000256" key="6">
    <source>
        <dbReference type="SAM" id="MobiDB-lite"/>
    </source>
</evidence>